<dbReference type="eggNOG" id="KOG2331">
    <property type="taxonomic scope" value="Eukaryota"/>
</dbReference>
<accession>F1A1T5</accession>
<name>F1A1T5_DICPU</name>
<dbReference type="InParanoid" id="F1A1T5"/>
<dbReference type="EMBL" id="GL871385">
    <property type="protein sequence ID" value="EGC29850.1"/>
    <property type="molecule type" value="Genomic_DNA"/>
</dbReference>
<proteinExistence type="predicted"/>
<dbReference type="PANTHER" id="PTHR13246">
    <property type="entry name" value="ENDO BETA N-ACETYLGLUCOSAMINIDASE"/>
    <property type="match status" value="1"/>
</dbReference>
<evidence type="ECO:0000313" key="3">
    <source>
        <dbReference type="Proteomes" id="UP000001064"/>
    </source>
</evidence>
<dbReference type="AlphaFoldDB" id="F1A1T5"/>
<dbReference type="InterPro" id="IPR032979">
    <property type="entry name" value="ENGase"/>
</dbReference>
<dbReference type="Pfam" id="PF03644">
    <property type="entry name" value="Glyco_hydro_85"/>
    <property type="match status" value="1"/>
</dbReference>
<reference evidence="3" key="1">
    <citation type="journal article" date="2011" name="Genome Biol.">
        <title>Comparative genomics of the social amoebae Dictyostelium discoideum and Dictyostelium purpureum.</title>
        <authorList>
            <consortium name="US DOE Joint Genome Institute (JGI-PGF)"/>
            <person name="Sucgang R."/>
            <person name="Kuo A."/>
            <person name="Tian X."/>
            <person name="Salerno W."/>
            <person name="Parikh A."/>
            <person name="Feasley C.L."/>
            <person name="Dalin E."/>
            <person name="Tu H."/>
            <person name="Huang E."/>
            <person name="Barry K."/>
            <person name="Lindquist E."/>
            <person name="Shapiro H."/>
            <person name="Bruce D."/>
            <person name="Schmutz J."/>
            <person name="Salamov A."/>
            <person name="Fey P."/>
            <person name="Gaudet P."/>
            <person name="Anjard C."/>
            <person name="Babu M.M."/>
            <person name="Basu S."/>
            <person name="Bushmanova Y."/>
            <person name="van der Wel H."/>
            <person name="Katoh-Kurasawa M."/>
            <person name="Dinh C."/>
            <person name="Coutinho P.M."/>
            <person name="Saito T."/>
            <person name="Elias M."/>
            <person name="Schaap P."/>
            <person name="Kay R.R."/>
            <person name="Henrissat B."/>
            <person name="Eichinger L."/>
            <person name="Rivero F."/>
            <person name="Putnam N.H."/>
            <person name="West C.M."/>
            <person name="Loomis W.F."/>
            <person name="Chisholm R.L."/>
            <person name="Shaulsky G."/>
            <person name="Strassmann J.E."/>
            <person name="Queller D.C."/>
            <person name="Kuspa A."/>
            <person name="Grigoriev I.V."/>
        </authorList>
    </citation>
    <scope>NUCLEOTIDE SEQUENCE [LARGE SCALE GENOMIC DNA]</scope>
    <source>
        <strain evidence="3">QSDP1</strain>
    </source>
</reference>
<protein>
    <recommendedName>
        <fullName evidence="1">Cytosolic endo-beta-N-acetylglucosaminidase TIM barrel domain-containing protein</fullName>
    </recommendedName>
</protein>
<dbReference type="GeneID" id="10504944"/>
<dbReference type="VEuPathDB" id="AmoebaDB:DICPUDRAFT_95866"/>
<keyword evidence="3" id="KW-1185">Reference proteome</keyword>
<feature type="domain" description="Cytosolic endo-beta-N-acetylglucosaminidase TIM barrel" evidence="1">
    <location>
        <begin position="328"/>
        <end position="616"/>
    </location>
</feature>
<dbReference type="KEGG" id="dpp:DICPUDRAFT_95866"/>
<gene>
    <name evidence="2" type="ORF">DICPUDRAFT_95866</name>
</gene>
<dbReference type="Proteomes" id="UP000001064">
    <property type="component" value="Unassembled WGS sequence"/>
</dbReference>
<dbReference type="Gene3D" id="2.60.120.260">
    <property type="entry name" value="Galactose-binding domain-like"/>
    <property type="match status" value="1"/>
</dbReference>
<dbReference type="RefSeq" id="XP_003293624.1">
    <property type="nucleotide sequence ID" value="XM_003293576.1"/>
</dbReference>
<evidence type="ECO:0000259" key="1">
    <source>
        <dbReference type="Pfam" id="PF03644"/>
    </source>
</evidence>
<dbReference type="PANTHER" id="PTHR13246:SF1">
    <property type="entry name" value="CYTOSOLIC ENDO-BETA-N-ACETYLGLUCOSAMINIDASE"/>
    <property type="match status" value="1"/>
</dbReference>
<dbReference type="OMA" id="RIHCHDM"/>
<sequence>MNSYKLFDQIILGNKDNNNEITIPWRNIVKENSSIEKNFNHHVYKSISFSTWVYMEPLDDNHLLYGNSNNSSDSINHTNRILSQKQSDGKLELGIFLGNELFDKRLYNINTPNRTSLESVYHQNKDELKYYNWEFLIFKLNFNESGNRLKSTEIYLNFKIYKQFEFEKEIEISNCPLVLGNKEMLHQIIYSNLTIHFNDRHDTFSLLSTSTFTPTYPPNLQNRNLQNFFSLRETVKPLDSLLELINWKENKPINHDHNHTHNNNNKNINKNIPLQNRKIKSSLDPRRIHCHDMKNGYQLDRYPQGFYYNTNTNIGSNGDQVEEIFLGSYNFYYWNLIDIFIYFSHHRISLPPASWVNTAHKNGVKVLGTIIFEWEQSYKEACLIVNGIQDNCQESGQEQENYFIQKLVEICKYYKFDGWFLNLETALLQDSTIVLKYQKFLSDLTKEMHKAIPGSLVIWYDSVTQSGELKWQNALTNENIEYFNSCDGIFLNYTWNEKLLKESKELLDQQPEKIKQRNLDVQPWTTVWGRGTFGGGNFNTSVGLNEANKNDLSSAIFAPGWTFESTPSSNKSIIEKERTLWLGNNGVRNILGNNSSAENGDFKDWKILTNENSYYKWSVSNGSGLNGGNCFTFSRARALDSSNITEFKKVIDLHSLYSKDLLEQIPIIEFEFYYKFLKPDQSNTVSLSILDENNRLIKQVSVLLDQINGSLATLGEFRKYSTNISDYKESIKYIQVTVGSNENIGNDSNCEILLTGFYVQVLLNNNLTNEPSIRSVTNERIPVVSLPFSSSFNRGKGKKYWEKGLILNKSAWFNLSDQDITDSSEDYRNQFGSNLIYYSTSYDLSFQGGSSLNIKGKLNSCPSSSSILIINKNTLSSVSNLNLNQNFTISTLFKIDVPLSSPSQKEDVEESLLVTFTWSANSNSGNRLCLILVLSDENENKEINIILHPSSIKDQEQKLPFNINNSYEDQTINDSFEDKVIIGTDIDGNSVEWHHSKFSLNIDDYSFNLKNLKLKEIKSLGYSISSPKEETNNLYNIYLGEITLELYNNNNNNGNNIKISNLDIDQVWNIYSMTENYSNSDIYDLILNWNVEGISTGSYSNTIKYTNIYIDNKWIGKSYSNGFYLIKNVQLKSLTQSSIITLELINNLNNPIYKNNFKIFQ</sequence>
<organism evidence="2 3">
    <name type="scientific">Dictyostelium purpureum</name>
    <name type="common">Slime mold</name>
    <dbReference type="NCBI Taxonomy" id="5786"/>
    <lineage>
        <taxon>Eukaryota</taxon>
        <taxon>Amoebozoa</taxon>
        <taxon>Evosea</taxon>
        <taxon>Eumycetozoa</taxon>
        <taxon>Dictyostelia</taxon>
        <taxon>Dictyosteliales</taxon>
        <taxon>Dictyosteliaceae</taxon>
        <taxon>Dictyostelium</taxon>
    </lineage>
</organism>
<evidence type="ECO:0000313" key="2">
    <source>
        <dbReference type="EMBL" id="EGC29850.1"/>
    </source>
</evidence>
<dbReference type="GO" id="GO:0006491">
    <property type="term" value="P:N-glycan processing"/>
    <property type="evidence" value="ECO:0000318"/>
    <property type="project" value="GO_Central"/>
</dbReference>
<dbReference type="GO" id="GO:0005829">
    <property type="term" value="C:cytosol"/>
    <property type="evidence" value="ECO:0007669"/>
    <property type="project" value="UniProtKB-SubCell"/>
</dbReference>
<dbReference type="InterPro" id="IPR005201">
    <property type="entry name" value="TIM_ENGase"/>
</dbReference>
<dbReference type="FunFam" id="2.60.120.260:FF:000439">
    <property type="entry name" value="Uncharacterized protein"/>
    <property type="match status" value="1"/>
</dbReference>
<dbReference type="OrthoDB" id="21221at2759"/>
<dbReference type="Gene3D" id="3.20.20.80">
    <property type="entry name" value="Glycosidases"/>
    <property type="match status" value="1"/>
</dbReference>
<dbReference type="STRING" id="5786.F1A1T5"/>
<dbReference type="GO" id="GO:0033925">
    <property type="term" value="F:mannosyl-glycoprotein endo-beta-N-acetylglucosaminidase activity"/>
    <property type="evidence" value="ECO:0000318"/>
    <property type="project" value="GO_Central"/>
</dbReference>